<organism evidence="2 3">
    <name type="scientific">Streptomyces violaceus</name>
    <name type="common">Streptomyces venezuelae</name>
    <dbReference type="NCBI Taxonomy" id="1936"/>
    <lineage>
        <taxon>Bacteria</taxon>
        <taxon>Bacillati</taxon>
        <taxon>Actinomycetota</taxon>
        <taxon>Actinomycetes</taxon>
        <taxon>Kitasatosporales</taxon>
        <taxon>Streptomycetaceae</taxon>
        <taxon>Streptomyces</taxon>
    </lineage>
</organism>
<protein>
    <submittedName>
        <fullName evidence="2">Uncharacterized protein</fullName>
    </submittedName>
</protein>
<keyword evidence="3" id="KW-1185">Reference proteome</keyword>
<accession>A0ABY9U081</accession>
<feature type="region of interest" description="Disordered" evidence="1">
    <location>
        <begin position="28"/>
        <end position="56"/>
    </location>
</feature>
<dbReference type="EMBL" id="CP134213">
    <property type="protein sequence ID" value="WND16003.1"/>
    <property type="molecule type" value="Genomic_DNA"/>
</dbReference>
<reference evidence="2 3" key="1">
    <citation type="submission" date="2023-09" db="EMBL/GenBank/DDBJ databases">
        <title>The genome sequence of Streptomyces anthocyanicus.</title>
        <authorList>
            <person name="Mo P."/>
        </authorList>
    </citation>
    <scope>NUCLEOTIDE SEQUENCE [LARGE SCALE GENOMIC DNA]</scope>
    <source>
        <strain evidence="2 3">JCM 4387</strain>
    </source>
</reference>
<gene>
    <name evidence="2" type="ORF">RI060_00925</name>
</gene>
<sequence length="56" mass="5834">MLATAYLKYTHKSGPALTDGADVHDGTTVFADGQRGTEGKRPNSPTATQGTVVHCC</sequence>
<feature type="compositionally biased region" description="Polar residues" evidence="1">
    <location>
        <begin position="43"/>
        <end position="56"/>
    </location>
</feature>
<evidence type="ECO:0000313" key="3">
    <source>
        <dbReference type="Proteomes" id="UP001249394"/>
    </source>
</evidence>
<dbReference type="Proteomes" id="UP001249394">
    <property type="component" value="Chromosome"/>
</dbReference>
<name>A0ABY9U081_STRVL</name>
<evidence type="ECO:0000256" key="1">
    <source>
        <dbReference type="SAM" id="MobiDB-lite"/>
    </source>
</evidence>
<proteinExistence type="predicted"/>
<evidence type="ECO:0000313" key="2">
    <source>
        <dbReference type="EMBL" id="WND16003.1"/>
    </source>
</evidence>